<dbReference type="InterPro" id="IPR049883">
    <property type="entry name" value="NOTCH1_EGF-like"/>
</dbReference>
<keyword evidence="3" id="KW-0677">Repeat</keyword>
<organism evidence="10">
    <name type="scientific">Soboliphyme baturini</name>
    <dbReference type="NCBI Taxonomy" id="241478"/>
    <lineage>
        <taxon>Eukaryota</taxon>
        <taxon>Metazoa</taxon>
        <taxon>Ecdysozoa</taxon>
        <taxon>Nematoda</taxon>
        <taxon>Enoplea</taxon>
        <taxon>Dorylaimia</taxon>
        <taxon>Dioctophymatida</taxon>
        <taxon>Dioctophymatoidea</taxon>
        <taxon>Soboliphymatidae</taxon>
        <taxon>Soboliphyme</taxon>
    </lineage>
</organism>
<feature type="domain" description="EGF-like" evidence="7">
    <location>
        <begin position="398"/>
        <end position="438"/>
    </location>
</feature>
<dbReference type="OrthoDB" id="5819564at2759"/>
<dbReference type="PANTHER" id="PTHR24050">
    <property type="entry name" value="PA14 DOMAIN-CONTAINING PROTEIN"/>
    <property type="match status" value="1"/>
</dbReference>
<dbReference type="EMBL" id="UZAM01015756">
    <property type="protein sequence ID" value="VDP40459.1"/>
    <property type="molecule type" value="Genomic_DNA"/>
</dbReference>
<dbReference type="GO" id="GO:0005576">
    <property type="term" value="C:extracellular region"/>
    <property type="evidence" value="ECO:0007669"/>
    <property type="project" value="UniProtKB-SubCell"/>
</dbReference>
<dbReference type="AlphaFoldDB" id="A0A183J6I8"/>
<dbReference type="SUPFAM" id="SSF57184">
    <property type="entry name" value="Growth factor receptor domain"/>
    <property type="match status" value="3"/>
</dbReference>
<keyword evidence="1 6" id="KW-0245">EGF-like domain</keyword>
<dbReference type="Gene3D" id="2.10.25.10">
    <property type="entry name" value="Laminin"/>
    <property type="match status" value="10"/>
</dbReference>
<name>A0A183J6I8_9BILA</name>
<evidence type="ECO:0000256" key="1">
    <source>
        <dbReference type="ARBA" id="ARBA00022536"/>
    </source>
</evidence>
<evidence type="ECO:0000313" key="10">
    <source>
        <dbReference type="WBParaSite" id="SBAD_0001187201-mRNA-1"/>
    </source>
</evidence>
<keyword evidence="9" id="KW-1185">Reference proteome</keyword>
<dbReference type="InterPro" id="IPR001881">
    <property type="entry name" value="EGF-like_Ca-bd_dom"/>
</dbReference>
<dbReference type="InterPro" id="IPR018097">
    <property type="entry name" value="EGF_Ca-bd_CS"/>
</dbReference>
<dbReference type="SMART" id="SM00179">
    <property type="entry name" value="EGF_CA"/>
    <property type="match status" value="8"/>
</dbReference>
<dbReference type="CDD" id="cd00054">
    <property type="entry name" value="EGF_CA"/>
    <property type="match status" value="5"/>
</dbReference>
<dbReference type="PROSITE" id="PS01187">
    <property type="entry name" value="EGF_CA"/>
    <property type="match status" value="3"/>
</dbReference>
<dbReference type="GO" id="GO:0005509">
    <property type="term" value="F:calcium ion binding"/>
    <property type="evidence" value="ECO:0007669"/>
    <property type="project" value="InterPro"/>
</dbReference>
<keyword evidence="5" id="KW-0325">Glycoprotein</keyword>
<evidence type="ECO:0000313" key="9">
    <source>
        <dbReference type="Proteomes" id="UP000270296"/>
    </source>
</evidence>
<dbReference type="WBParaSite" id="SBAD_0001187201-mRNA-1">
    <property type="protein sequence ID" value="SBAD_0001187201-mRNA-1"/>
    <property type="gene ID" value="SBAD_0001187201"/>
</dbReference>
<evidence type="ECO:0000256" key="3">
    <source>
        <dbReference type="ARBA" id="ARBA00022737"/>
    </source>
</evidence>
<dbReference type="PROSITE" id="PS01186">
    <property type="entry name" value="EGF_2"/>
    <property type="match status" value="6"/>
</dbReference>
<keyword evidence="4" id="KW-1015">Disulfide bond</keyword>
<reference evidence="8 9" key="2">
    <citation type="submission" date="2018-11" db="EMBL/GenBank/DDBJ databases">
        <authorList>
            <consortium name="Pathogen Informatics"/>
        </authorList>
    </citation>
    <scope>NUCLEOTIDE SEQUENCE [LARGE SCALE GENOMIC DNA]</scope>
</reference>
<feature type="domain" description="EGF-like" evidence="7">
    <location>
        <begin position="228"/>
        <end position="270"/>
    </location>
</feature>
<dbReference type="SMART" id="SM00181">
    <property type="entry name" value="EGF"/>
    <property type="match status" value="11"/>
</dbReference>
<evidence type="ECO:0000256" key="2">
    <source>
        <dbReference type="ARBA" id="ARBA00022729"/>
    </source>
</evidence>
<dbReference type="InterPro" id="IPR052235">
    <property type="entry name" value="Nephronectin_domain"/>
</dbReference>
<dbReference type="Proteomes" id="UP000270296">
    <property type="component" value="Unassembled WGS sequence"/>
</dbReference>
<feature type="domain" description="EGF-like" evidence="7">
    <location>
        <begin position="57"/>
        <end position="96"/>
    </location>
</feature>
<evidence type="ECO:0000256" key="6">
    <source>
        <dbReference type="PROSITE-ProRule" id="PRU00076"/>
    </source>
</evidence>
<dbReference type="PROSITE" id="PS50026">
    <property type="entry name" value="EGF_3"/>
    <property type="match status" value="6"/>
</dbReference>
<evidence type="ECO:0000256" key="4">
    <source>
        <dbReference type="ARBA" id="ARBA00023157"/>
    </source>
</evidence>
<dbReference type="FunFam" id="2.10.25.10:FF:000038">
    <property type="entry name" value="Fibrillin 2"/>
    <property type="match status" value="2"/>
</dbReference>
<dbReference type="Pfam" id="PF07645">
    <property type="entry name" value="EGF_CA"/>
    <property type="match status" value="7"/>
</dbReference>
<evidence type="ECO:0000259" key="7">
    <source>
        <dbReference type="PROSITE" id="PS50026"/>
    </source>
</evidence>
<comment type="caution">
    <text evidence="6">Lacks conserved residue(s) required for the propagation of feature annotation.</text>
</comment>
<dbReference type="InterPro" id="IPR000742">
    <property type="entry name" value="EGF"/>
</dbReference>
<feature type="domain" description="EGF-like" evidence="7">
    <location>
        <begin position="309"/>
        <end position="348"/>
    </location>
</feature>
<feature type="domain" description="EGF-like" evidence="7">
    <location>
        <begin position="439"/>
        <end position="476"/>
    </location>
</feature>
<dbReference type="InterPro" id="IPR000152">
    <property type="entry name" value="EGF-type_Asp/Asn_hydroxyl_site"/>
</dbReference>
<evidence type="ECO:0000256" key="5">
    <source>
        <dbReference type="ARBA" id="ARBA00023180"/>
    </source>
</evidence>
<dbReference type="InterPro" id="IPR009030">
    <property type="entry name" value="Growth_fac_rcpt_cys_sf"/>
</dbReference>
<evidence type="ECO:0000313" key="8">
    <source>
        <dbReference type="EMBL" id="VDP40459.1"/>
    </source>
</evidence>
<proteinExistence type="predicted"/>
<reference evidence="10" key="1">
    <citation type="submission" date="2016-06" db="UniProtKB">
        <authorList>
            <consortium name="WormBaseParasite"/>
        </authorList>
    </citation>
    <scope>IDENTIFICATION</scope>
</reference>
<accession>A0A183J6I8</accession>
<gene>
    <name evidence="8" type="ORF">SBAD_LOCUS11487</name>
</gene>
<dbReference type="FunFam" id="2.10.25.10:FF:000017">
    <property type="entry name" value="latent-transforming growth factor beta-binding protein 4 isoform X1"/>
    <property type="match status" value="1"/>
</dbReference>
<keyword evidence="2" id="KW-0732">Signal</keyword>
<feature type="domain" description="EGF-like" evidence="7">
    <location>
        <begin position="97"/>
        <end position="134"/>
    </location>
</feature>
<sequence length="502" mass="55457">MGMIESSTGTCIPDVLCTKELYCTSVDNTYCADQKNESYLCQCINGFNGNPRIYCSPINYCAEEDICGINEVCQDLIGSYRCQCIKGYTRVGSSCVDVNECELWCPCQRDQRCVNTIGSFECLCLSGYKFENGQCVDIDECAESMHNCNPETQVCQNWVPGFSCQCKWPQYFLQQGHCVNNDECKTGMFNCPKFSECLDTEGGYSCVCTAGTKAVFDDKGGTLVQCEDVNECEQNLAVCDEHANCVNTHGGYYCKCKSGYYGTGLHGHCYEKTNCSSCDKNAVCLRTSYETLNCTCQAGFSGDGIHCTRIDVCARTTCHPNAECISTDYYYPCRCKYPYEGDGINVCKKIDFCNSKYNDCPFGAKCVNLNESVDTKCHFKCICPTGFEFDYTSRLCKDINECATSPCPEQATCVNHEGFYSCVCLAGYMYDKKSNTCQDVDECALSSMCLPHGKCKNTPGGYQCICDSGYSFNQVLNICVGKPLADTSFDLTACVVQISTSA</sequence>
<dbReference type="PANTHER" id="PTHR24050:SF28">
    <property type="entry name" value="UROMODULIN-LIKE"/>
    <property type="match status" value="1"/>
</dbReference>
<dbReference type="SUPFAM" id="SSF57196">
    <property type="entry name" value="EGF/Laminin"/>
    <property type="match status" value="1"/>
</dbReference>
<dbReference type="PROSITE" id="PS00010">
    <property type="entry name" value="ASX_HYDROXYL"/>
    <property type="match status" value="6"/>
</dbReference>
<protein>
    <submittedName>
        <fullName evidence="10">EGF-like domain-containing protein</fullName>
    </submittedName>
</protein>